<dbReference type="InterPro" id="IPR045863">
    <property type="entry name" value="CorA_TM1_TM2"/>
</dbReference>
<proteinExistence type="inferred from homology"/>
<dbReference type="GO" id="GO:0050897">
    <property type="term" value="F:cobalt ion binding"/>
    <property type="evidence" value="ECO:0007669"/>
    <property type="project" value="TreeGrafter"/>
</dbReference>
<accession>A0A1E4TIM2</accession>
<dbReference type="OrthoDB" id="165352at2759"/>
<evidence type="ECO:0000313" key="11">
    <source>
        <dbReference type="Proteomes" id="UP000095023"/>
    </source>
</evidence>
<evidence type="ECO:0000313" key="10">
    <source>
        <dbReference type="EMBL" id="ODV91528.1"/>
    </source>
</evidence>
<dbReference type="Gene3D" id="3.30.460.20">
    <property type="entry name" value="CorA soluble domain-like"/>
    <property type="match status" value="1"/>
</dbReference>
<dbReference type="GO" id="GO:0005886">
    <property type="term" value="C:plasma membrane"/>
    <property type="evidence" value="ECO:0007669"/>
    <property type="project" value="UniProtKB-SubCell"/>
</dbReference>
<evidence type="ECO:0000256" key="3">
    <source>
        <dbReference type="ARBA" id="ARBA00022448"/>
    </source>
</evidence>
<dbReference type="GO" id="GO:0015095">
    <property type="term" value="F:magnesium ion transmembrane transporter activity"/>
    <property type="evidence" value="ECO:0007669"/>
    <property type="project" value="TreeGrafter"/>
</dbReference>
<evidence type="ECO:0000256" key="4">
    <source>
        <dbReference type="ARBA" id="ARBA00022475"/>
    </source>
</evidence>
<evidence type="ECO:0000256" key="5">
    <source>
        <dbReference type="ARBA" id="ARBA00022692"/>
    </source>
</evidence>
<comment type="subcellular location">
    <subcellularLocation>
        <location evidence="1">Cell membrane</location>
        <topology evidence="1">Multi-pass membrane protein</topology>
    </subcellularLocation>
</comment>
<feature type="region of interest" description="Disordered" evidence="8">
    <location>
        <begin position="1"/>
        <end position="62"/>
    </location>
</feature>
<keyword evidence="3" id="KW-0813">Transport</keyword>
<evidence type="ECO:0000256" key="6">
    <source>
        <dbReference type="ARBA" id="ARBA00022989"/>
    </source>
</evidence>
<dbReference type="SUPFAM" id="SSF143865">
    <property type="entry name" value="CorA soluble domain-like"/>
    <property type="match status" value="1"/>
</dbReference>
<comment type="similarity">
    <text evidence="2">Belongs to the CorA metal ion transporter (MIT) (TC 1.A.35) family.</text>
</comment>
<evidence type="ECO:0000256" key="8">
    <source>
        <dbReference type="SAM" id="MobiDB-lite"/>
    </source>
</evidence>
<evidence type="ECO:0000256" key="7">
    <source>
        <dbReference type="ARBA" id="ARBA00023136"/>
    </source>
</evidence>
<dbReference type="AlphaFoldDB" id="A0A1E4TIM2"/>
<keyword evidence="6 9" id="KW-1133">Transmembrane helix</keyword>
<evidence type="ECO:0000256" key="2">
    <source>
        <dbReference type="ARBA" id="ARBA00009765"/>
    </source>
</evidence>
<dbReference type="GO" id="GO:0015087">
    <property type="term" value="F:cobalt ion transmembrane transporter activity"/>
    <property type="evidence" value="ECO:0007669"/>
    <property type="project" value="TreeGrafter"/>
</dbReference>
<dbReference type="EMBL" id="KV453841">
    <property type="protein sequence ID" value="ODV91528.1"/>
    <property type="molecule type" value="Genomic_DNA"/>
</dbReference>
<protein>
    <submittedName>
        <fullName evidence="10">Uncharacterized protein</fullName>
    </submittedName>
</protein>
<dbReference type="Proteomes" id="UP000095023">
    <property type="component" value="Unassembled WGS sequence"/>
</dbReference>
<dbReference type="Gene3D" id="1.20.58.340">
    <property type="entry name" value="Magnesium transport protein CorA, transmembrane region"/>
    <property type="match status" value="2"/>
</dbReference>
<gene>
    <name evidence="10" type="ORF">CANCADRAFT_42174</name>
</gene>
<keyword evidence="7 9" id="KW-0472">Membrane</keyword>
<feature type="compositionally biased region" description="Basic and acidic residues" evidence="8">
    <location>
        <begin position="196"/>
        <end position="207"/>
    </location>
</feature>
<dbReference type="PANTHER" id="PTHR46494:SF1">
    <property type="entry name" value="CORA FAMILY METAL ION TRANSPORTER (EUROFUNG)"/>
    <property type="match status" value="1"/>
</dbReference>
<evidence type="ECO:0000256" key="9">
    <source>
        <dbReference type="SAM" id="Phobius"/>
    </source>
</evidence>
<dbReference type="SUPFAM" id="SSF144083">
    <property type="entry name" value="Magnesium transport protein CorA, transmembrane region"/>
    <property type="match status" value="1"/>
</dbReference>
<feature type="compositionally biased region" description="Polar residues" evidence="8">
    <location>
        <begin position="212"/>
        <end position="225"/>
    </location>
</feature>
<sequence>MDNDFNHTPSESQPRPSVSLKYLPSIARPRADSEVSSREVSDAGSSGALDRPFRHARSLEQSQLRRQKILQMLKKKDDLQRDEGPRCDIEVDEHAVDDDGFASDYEDSDELSPHDPLERLNRRAIRRTIPGNIGPHIVPTNTHNSIYNDPRYRTMNDDGTPLDADTRPRSGTIEFKLPELDEKSLHGKNEQLTVEDAIRSRSAEERQKRKYSTYSFDSETTTSRTSVEKEQPGWEPGIDIRTTDVELGDYSIATVVDYSFDKYRIQRGISDATITSVLNSRPDWSTVRWINVNGLSWGTLRAISQHFGLHRLAIEDMVDIPQRTKVDYYMTHMFCCLPLHRLVTIPEEYLKDKENSGNLFMRLIARWDPERKRRWEADRRVEEYLTANGYITLLRWNIPTAKASFSPETRQALSFDHEAVVVEQVSLFMTKDNTVISFFEHSAEEIQEPIFRRLALESTILRESCDPSILLQAILDSIVDLVLPIVTAYQNRIVGADSLSRYADSIPPVADTMSLRNLSVEMSMLKRTLVPITALVNALRDHVGDSRPPGPLKIDYYAARTNTGGANGSYERGDNNRAGRSKANGPGAGRISTIPFVSEMAKLYLADVADHAISFTDSLEYMEHLTEGKINLIFNTLSYRVNETMRQLTFVSVVFLPLTFLTGYFGMNFTNFKALDNSPSYFWGICIPICFALIMLIMSRSIFSYISSSIYPTVSAPKRYPEDTLVMHK</sequence>
<keyword evidence="4" id="KW-1003">Cell membrane</keyword>
<keyword evidence="11" id="KW-1185">Reference proteome</keyword>
<dbReference type="GO" id="GO:0000287">
    <property type="term" value="F:magnesium ion binding"/>
    <property type="evidence" value="ECO:0007669"/>
    <property type="project" value="TreeGrafter"/>
</dbReference>
<reference evidence="11" key="1">
    <citation type="submission" date="2016-02" db="EMBL/GenBank/DDBJ databases">
        <title>Comparative genomics of biotechnologically important yeasts.</title>
        <authorList>
            <consortium name="DOE Joint Genome Institute"/>
            <person name="Riley R."/>
            <person name="Haridas S."/>
            <person name="Wolfe K.H."/>
            <person name="Lopes M.R."/>
            <person name="Hittinger C.T."/>
            <person name="Goker M."/>
            <person name="Salamov A."/>
            <person name="Wisecaver J."/>
            <person name="Long T.M."/>
            <person name="Aerts A.L."/>
            <person name="Barry K."/>
            <person name="Choi C."/>
            <person name="Clum A."/>
            <person name="Coughlan A.Y."/>
            <person name="Deshpande S."/>
            <person name="Douglass A.P."/>
            <person name="Hanson S.J."/>
            <person name="Klenk H.-P."/>
            <person name="Labutti K."/>
            <person name="Lapidus A."/>
            <person name="Lindquist E."/>
            <person name="Lipzen A."/>
            <person name="Meier-Kolthoff J.P."/>
            <person name="Ohm R.A."/>
            <person name="Otillar R.P."/>
            <person name="Pangilinan J."/>
            <person name="Peng Y."/>
            <person name="Rokas A."/>
            <person name="Rosa C.A."/>
            <person name="Scheuner C."/>
            <person name="Sibirny A.A."/>
            <person name="Slot J.C."/>
            <person name="Stielow J.B."/>
            <person name="Sun H."/>
            <person name="Kurtzman C.P."/>
            <person name="Blackwell M."/>
            <person name="Jeffries T.W."/>
            <person name="Grigoriev I.V."/>
        </authorList>
    </citation>
    <scope>NUCLEOTIDE SEQUENCE [LARGE SCALE GENOMIC DNA]</scope>
    <source>
        <strain evidence="11">NRRL Y-17796</strain>
    </source>
</reference>
<organism evidence="10 11">
    <name type="scientific">Tortispora caseinolytica NRRL Y-17796</name>
    <dbReference type="NCBI Taxonomy" id="767744"/>
    <lineage>
        <taxon>Eukaryota</taxon>
        <taxon>Fungi</taxon>
        <taxon>Dikarya</taxon>
        <taxon>Ascomycota</taxon>
        <taxon>Saccharomycotina</taxon>
        <taxon>Trigonopsidomycetes</taxon>
        <taxon>Trigonopsidales</taxon>
        <taxon>Trigonopsidaceae</taxon>
        <taxon>Tortispora</taxon>
    </lineage>
</organism>
<evidence type="ECO:0000256" key="1">
    <source>
        <dbReference type="ARBA" id="ARBA00004651"/>
    </source>
</evidence>
<dbReference type="InterPro" id="IPR045861">
    <property type="entry name" value="CorA_cytoplasmic_dom"/>
</dbReference>
<dbReference type="Pfam" id="PF01544">
    <property type="entry name" value="CorA"/>
    <property type="match status" value="1"/>
</dbReference>
<feature type="compositionally biased region" description="Polar residues" evidence="8">
    <location>
        <begin position="1"/>
        <end position="16"/>
    </location>
</feature>
<dbReference type="PANTHER" id="PTHR46494">
    <property type="entry name" value="CORA FAMILY METAL ION TRANSPORTER (EUROFUNG)"/>
    <property type="match status" value="1"/>
</dbReference>
<feature type="compositionally biased region" description="Basic and acidic residues" evidence="8">
    <location>
        <begin position="29"/>
        <end position="41"/>
    </location>
</feature>
<feature type="region of interest" description="Disordered" evidence="8">
    <location>
        <begin position="188"/>
        <end position="236"/>
    </location>
</feature>
<name>A0A1E4TIM2_9ASCO</name>
<feature type="region of interest" description="Disordered" evidence="8">
    <location>
        <begin position="565"/>
        <end position="586"/>
    </location>
</feature>
<feature type="transmembrane region" description="Helical" evidence="9">
    <location>
        <begin position="648"/>
        <end position="669"/>
    </location>
</feature>
<feature type="transmembrane region" description="Helical" evidence="9">
    <location>
        <begin position="681"/>
        <end position="698"/>
    </location>
</feature>
<dbReference type="InterPro" id="IPR002523">
    <property type="entry name" value="MgTranspt_CorA/ZnTranspt_ZntB"/>
</dbReference>
<keyword evidence="5 9" id="KW-0812">Transmembrane</keyword>